<feature type="compositionally biased region" description="Basic and acidic residues" evidence="2">
    <location>
        <begin position="96"/>
        <end position="105"/>
    </location>
</feature>
<keyword evidence="4" id="KW-0547">Nucleotide-binding</keyword>
<dbReference type="Pfam" id="PF13581">
    <property type="entry name" value="HATPase_c_2"/>
    <property type="match status" value="1"/>
</dbReference>
<dbReference type="InterPro" id="IPR050267">
    <property type="entry name" value="Anti-sigma-factor_SerPK"/>
</dbReference>
<dbReference type="AlphaFoldDB" id="A0A401WFF1"/>
<dbReference type="EMBL" id="BHZD01000001">
    <property type="protein sequence ID" value="GCD47989.1"/>
    <property type="molecule type" value="Genomic_DNA"/>
</dbReference>
<keyword evidence="1" id="KW-0723">Serine/threonine-protein kinase</keyword>
<dbReference type="SUPFAM" id="SSF55874">
    <property type="entry name" value="ATPase domain of HSP90 chaperone/DNA topoisomerase II/histidine kinase"/>
    <property type="match status" value="1"/>
</dbReference>
<dbReference type="PANTHER" id="PTHR35526:SF3">
    <property type="entry name" value="ANTI-SIGMA-F FACTOR RSBW"/>
    <property type="match status" value="1"/>
</dbReference>
<comment type="caution">
    <text evidence="4">The sequence shown here is derived from an EMBL/GenBank/DDBJ whole genome shotgun (WGS) entry which is preliminary data.</text>
</comment>
<dbReference type="PANTHER" id="PTHR35526">
    <property type="entry name" value="ANTI-SIGMA-F FACTOR RSBW-RELATED"/>
    <property type="match status" value="1"/>
</dbReference>
<dbReference type="Gene3D" id="3.30.565.10">
    <property type="entry name" value="Histidine kinase-like ATPase, C-terminal domain"/>
    <property type="match status" value="1"/>
</dbReference>
<evidence type="ECO:0000313" key="5">
    <source>
        <dbReference type="Proteomes" id="UP000286746"/>
    </source>
</evidence>
<keyword evidence="1" id="KW-0418">Kinase</keyword>
<accession>A0A401WFF1</accession>
<dbReference type="GO" id="GO:0004674">
    <property type="term" value="F:protein serine/threonine kinase activity"/>
    <property type="evidence" value="ECO:0007669"/>
    <property type="project" value="UniProtKB-KW"/>
</dbReference>
<evidence type="ECO:0000259" key="3">
    <source>
        <dbReference type="Pfam" id="PF13581"/>
    </source>
</evidence>
<name>A0A401WFF1_STREY</name>
<dbReference type="InterPro" id="IPR036890">
    <property type="entry name" value="HATPase_C_sf"/>
</dbReference>
<dbReference type="Proteomes" id="UP000286746">
    <property type="component" value="Unassembled WGS sequence"/>
</dbReference>
<evidence type="ECO:0000313" key="4">
    <source>
        <dbReference type="EMBL" id="GCD47989.1"/>
    </source>
</evidence>
<gene>
    <name evidence="4" type="ORF">GKJPGBOP_07784</name>
</gene>
<feature type="domain" description="Histidine kinase/HSP90-like ATPase" evidence="3">
    <location>
        <begin position="21"/>
        <end position="135"/>
    </location>
</feature>
<dbReference type="CDD" id="cd16936">
    <property type="entry name" value="HATPase_RsbW-like"/>
    <property type="match status" value="1"/>
</dbReference>
<organism evidence="4 5">
    <name type="scientific">Streptomyces paromomycinus</name>
    <name type="common">Streptomyces rimosus subsp. paromomycinus</name>
    <dbReference type="NCBI Taxonomy" id="92743"/>
    <lineage>
        <taxon>Bacteria</taxon>
        <taxon>Bacillati</taxon>
        <taxon>Actinomycetota</taxon>
        <taxon>Actinomycetes</taxon>
        <taxon>Kitasatosporales</taxon>
        <taxon>Streptomycetaceae</taxon>
        <taxon>Streptomyces</taxon>
    </lineage>
</organism>
<proteinExistence type="predicted"/>
<keyword evidence="5" id="KW-1185">Reference proteome</keyword>
<protein>
    <submittedName>
        <fullName evidence="4">ATP-binding protein</fullName>
    </submittedName>
</protein>
<evidence type="ECO:0000256" key="1">
    <source>
        <dbReference type="ARBA" id="ARBA00022527"/>
    </source>
</evidence>
<feature type="region of interest" description="Disordered" evidence="2">
    <location>
        <begin position="89"/>
        <end position="110"/>
    </location>
</feature>
<keyword evidence="4" id="KW-0067">ATP-binding</keyword>
<reference evidence="4 5" key="1">
    <citation type="submission" date="2018-11" db="EMBL/GenBank/DDBJ databases">
        <title>Whole genome sequence of Streptomyces paromomycinus NBRC 15454(T).</title>
        <authorList>
            <person name="Komaki H."/>
            <person name="Tamura T."/>
        </authorList>
    </citation>
    <scope>NUCLEOTIDE SEQUENCE [LARGE SCALE GENOMIC DNA]</scope>
    <source>
        <strain evidence="4 5">NBRC 15454</strain>
    </source>
</reference>
<sequence length="145" mass="14812">MSSATAPHRVSAAPSLMVTLENTPEAAAVARDVAGDFLKGLGPPPGRDASDAVVLIVSELVTNAVRHTLARTCTLSLTADPGTVTVAVADASPRPPCERNPDVRGEGGGFGWPMVRRLAASTSVEISAQGKTVSAVVAREGRRSA</sequence>
<keyword evidence="1" id="KW-0808">Transferase</keyword>
<dbReference type="GO" id="GO:0005524">
    <property type="term" value="F:ATP binding"/>
    <property type="evidence" value="ECO:0007669"/>
    <property type="project" value="UniProtKB-KW"/>
</dbReference>
<dbReference type="InterPro" id="IPR003594">
    <property type="entry name" value="HATPase_dom"/>
</dbReference>
<evidence type="ECO:0000256" key="2">
    <source>
        <dbReference type="SAM" id="MobiDB-lite"/>
    </source>
</evidence>
<dbReference type="RefSeq" id="WP_125057987.1">
    <property type="nucleotide sequence ID" value="NZ_BHZD01000001.1"/>
</dbReference>